<dbReference type="PANTHER" id="PTHR15032:SF4">
    <property type="entry name" value="N-ACYL-PHOSPHATIDYLETHANOLAMINE-HYDROLYZING PHOSPHOLIPASE D"/>
    <property type="match status" value="1"/>
</dbReference>
<keyword evidence="4" id="KW-1185">Reference proteome</keyword>
<dbReference type="GO" id="GO:0005737">
    <property type="term" value="C:cytoplasm"/>
    <property type="evidence" value="ECO:0007669"/>
    <property type="project" value="TreeGrafter"/>
</dbReference>
<reference evidence="3 4" key="1">
    <citation type="submission" date="2022-10" db="EMBL/GenBank/DDBJ databases">
        <title>The complete genomes of actinobacterial strains from the NBC collection.</title>
        <authorList>
            <person name="Joergensen T.S."/>
            <person name="Alvarez Arevalo M."/>
            <person name="Sterndorff E.B."/>
            <person name="Faurdal D."/>
            <person name="Vuksanovic O."/>
            <person name="Mourched A.-S."/>
            <person name="Charusanti P."/>
            <person name="Shaw S."/>
            <person name="Blin K."/>
            <person name="Weber T."/>
        </authorList>
    </citation>
    <scope>NUCLEOTIDE SEQUENCE [LARGE SCALE GENOMIC DNA]</scope>
    <source>
        <strain evidence="3 4">NBC_00319</strain>
    </source>
</reference>
<organism evidence="3 4">
    <name type="scientific">Williamsia herbipolensis</name>
    <dbReference type="NCBI Taxonomy" id="1603258"/>
    <lineage>
        <taxon>Bacteria</taxon>
        <taxon>Bacillati</taxon>
        <taxon>Actinomycetota</taxon>
        <taxon>Actinomycetes</taxon>
        <taxon>Mycobacteriales</taxon>
        <taxon>Nocardiaceae</taxon>
        <taxon>Williamsia</taxon>
    </lineage>
</organism>
<evidence type="ECO:0000256" key="1">
    <source>
        <dbReference type="SAM" id="SignalP"/>
    </source>
</evidence>
<gene>
    <name evidence="3" type="ORF">OG579_19365</name>
</gene>
<dbReference type="InterPro" id="IPR036866">
    <property type="entry name" value="RibonucZ/Hydroxyglut_hydro"/>
</dbReference>
<dbReference type="SUPFAM" id="SSF56281">
    <property type="entry name" value="Metallo-hydrolase/oxidoreductase"/>
    <property type="match status" value="1"/>
</dbReference>
<dbReference type="Pfam" id="PF12706">
    <property type="entry name" value="Lactamase_B_2"/>
    <property type="match status" value="1"/>
</dbReference>
<dbReference type="KEGG" id="whr:OG579_19365"/>
<feature type="chain" id="PRO_5043323740" evidence="1">
    <location>
        <begin position="23"/>
        <end position="380"/>
    </location>
</feature>
<evidence type="ECO:0000313" key="4">
    <source>
        <dbReference type="Proteomes" id="UP001432128"/>
    </source>
</evidence>
<sequence>MIRKLAATASVGAVGAFTTGLAATGSATGRAFGASPEAIAPHISASPNQHDGFFVNREPSIAVDVDRTGAVDMIRARRRGDPGSTVPVRDPEFVAPGFVGTAAALAVTWLGHATALVEIDGRRVLTDPVLSKRCSPSQSIGPARMHRAPCTASQLPDLDVVLISHDHYDHLDMATVVTIAREQPRAHFVAPIGVGAHLEYWGIASDRISEADWGQRVSHGDLTFDCVPARHFSGRGVVRNLTQWASWGVRGPQHSAFFTGDTGFTEAYRDAGGPYELTLVPIGAYDRMWPDIHVDPEEGVALHTMLAGDSLADSLMVPIHWATFNLGLHTWDDPVRRMLTAAEKASAITATPAPGTRIDVVTRTGAGIDHPDWWHGVAQN</sequence>
<evidence type="ECO:0000313" key="3">
    <source>
        <dbReference type="EMBL" id="WUM19826.1"/>
    </source>
</evidence>
<feature type="signal peptide" evidence="1">
    <location>
        <begin position="1"/>
        <end position="22"/>
    </location>
</feature>
<accession>A0AAU4K178</accession>
<evidence type="ECO:0000259" key="2">
    <source>
        <dbReference type="Pfam" id="PF12706"/>
    </source>
</evidence>
<dbReference type="InterPro" id="IPR001279">
    <property type="entry name" value="Metallo-B-lactamas"/>
</dbReference>
<name>A0AAU4K178_9NOCA</name>
<keyword evidence="1" id="KW-0732">Signal</keyword>
<proteinExistence type="predicted"/>
<dbReference type="Proteomes" id="UP001432128">
    <property type="component" value="Chromosome"/>
</dbReference>
<dbReference type="RefSeq" id="WP_328857270.1">
    <property type="nucleotide sequence ID" value="NZ_CP108021.1"/>
</dbReference>
<dbReference type="AlphaFoldDB" id="A0AAU4K178"/>
<protein>
    <submittedName>
        <fullName evidence="3">MBL fold metallo-hydrolase</fullName>
    </submittedName>
</protein>
<feature type="domain" description="Metallo-beta-lactamase" evidence="2">
    <location>
        <begin position="122"/>
        <end position="321"/>
    </location>
</feature>
<dbReference type="EMBL" id="CP108021">
    <property type="protein sequence ID" value="WUM19826.1"/>
    <property type="molecule type" value="Genomic_DNA"/>
</dbReference>
<dbReference type="Gene3D" id="3.60.15.10">
    <property type="entry name" value="Ribonuclease Z/Hydroxyacylglutathione hydrolase-like"/>
    <property type="match status" value="1"/>
</dbReference>
<dbReference type="PANTHER" id="PTHR15032">
    <property type="entry name" value="N-ACYL-PHOSPHATIDYLETHANOLAMINE-HYDROLYZING PHOSPHOLIPASE D"/>
    <property type="match status" value="1"/>
</dbReference>